<name>A0ABQ9J690_9CUCU</name>
<organism evidence="2 3">
    <name type="scientific">Molorchus minor</name>
    <dbReference type="NCBI Taxonomy" id="1323400"/>
    <lineage>
        <taxon>Eukaryota</taxon>
        <taxon>Metazoa</taxon>
        <taxon>Ecdysozoa</taxon>
        <taxon>Arthropoda</taxon>
        <taxon>Hexapoda</taxon>
        <taxon>Insecta</taxon>
        <taxon>Pterygota</taxon>
        <taxon>Neoptera</taxon>
        <taxon>Endopterygota</taxon>
        <taxon>Coleoptera</taxon>
        <taxon>Polyphaga</taxon>
        <taxon>Cucujiformia</taxon>
        <taxon>Chrysomeloidea</taxon>
        <taxon>Cerambycidae</taxon>
        <taxon>Lamiinae</taxon>
        <taxon>Monochamini</taxon>
        <taxon>Molorchus</taxon>
    </lineage>
</organism>
<keyword evidence="3" id="KW-1185">Reference proteome</keyword>
<reference evidence="2" key="1">
    <citation type="journal article" date="2023" name="Insect Mol. Biol.">
        <title>Genome sequencing provides insights into the evolution of gene families encoding plant cell wall-degrading enzymes in longhorned beetles.</title>
        <authorList>
            <person name="Shin N.R."/>
            <person name="Okamura Y."/>
            <person name="Kirsch R."/>
            <person name="Pauchet Y."/>
        </authorList>
    </citation>
    <scope>NUCLEOTIDE SEQUENCE</scope>
    <source>
        <strain evidence="2">MMC_N1</strain>
    </source>
</reference>
<feature type="transmembrane region" description="Helical" evidence="1">
    <location>
        <begin position="23"/>
        <end position="43"/>
    </location>
</feature>
<accession>A0ABQ9J690</accession>
<keyword evidence="1" id="KW-0472">Membrane</keyword>
<protein>
    <recommendedName>
        <fullName evidence="4">ABC transporter permease</fullName>
    </recommendedName>
</protein>
<dbReference type="EMBL" id="JAPWTJ010001171">
    <property type="protein sequence ID" value="KAJ8973451.1"/>
    <property type="molecule type" value="Genomic_DNA"/>
</dbReference>
<gene>
    <name evidence="2" type="ORF">NQ317_015332</name>
</gene>
<keyword evidence="1" id="KW-0812">Transmembrane</keyword>
<keyword evidence="1" id="KW-1133">Transmembrane helix</keyword>
<comment type="caution">
    <text evidence="2">The sequence shown here is derived from an EMBL/GenBank/DDBJ whole genome shotgun (WGS) entry which is preliminary data.</text>
</comment>
<sequence>MEKFIVAKMTFHNKRILRIVRDVMYYAIQTIILLYVTMIYGLGRMNMLAVTYTNFSHHTGISWELAF</sequence>
<evidence type="ECO:0000313" key="2">
    <source>
        <dbReference type="EMBL" id="KAJ8973451.1"/>
    </source>
</evidence>
<evidence type="ECO:0000313" key="3">
    <source>
        <dbReference type="Proteomes" id="UP001162164"/>
    </source>
</evidence>
<dbReference type="Proteomes" id="UP001162164">
    <property type="component" value="Unassembled WGS sequence"/>
</dbReference>
<evidence type="ECO:0008006" key="4">
    <source>
        <dbReference type="Google" id="ProtNLM"/>
    </source>
</evidence>
<proteinExistence type="predicted"/>
<evidence type="ECO:0000256" key="1">
    <source>
        <dbReference type="SAM" id="Phobius"/>
    </source>
</evidence>